<dbReference type="Proteomes" id="UP000660262">
    <property type="component" value="Unassembled WGS sequence"/>
</dbReference>
<name>A0A830HPC4_9CHLO</name>
<accession>A0A830HPC4</accession>
<sequence>MWWKLSDDYATALVLCDELRSKHREASYLVRTLRTSVDGCASDMVDGLGGDERDKRRRSQEAERLREHTKAVSHAAAIAYSDFSDPRGESPLPAVAAAACVVEEARRRSDSANDEPPTVSALLAIVSEEAAALRDAEEALARARACGRMFDAVAKAALVQD</sequence>
<reference evidence="2" key="1">
    <citation type="submission" date="2020-10" db="EMBL/GenBank/DDBJ databases">
        <title>Unveiling of a novel bifunctional photoreceptor, Dualchrome1, isolated from a cosmopolitan green alga.</title>
        <authorList>
            <person name="Suzuki S."/>
            <person name="Kawachi M."/>
        </authorList>
    </citation>
    <scope>NUCLEOTIDE SEQUENCE</scope>
    <source>
        <strain evidence="2">NIES 2893</strain>
    </source>
</reference>
<evidence type="ECO:0000256" key="1">
    <source>
        <dbReference type="SAM" id="MobiDB-lite"/>
    </source>
</evidence>
<keyword evidence="3" id="KW-1185">Reference proteome</keyword>
<evidence type="ECO:0000313" key="3">
    <source>
        <dbReference type="Proteomes" id="UP000660262"/>
    </source>
</evidence>
<dbReference type="EMBL" id="BNJQ01000017">
    <property type="protein sequence ID" value="GHP07650.1"/>
    <property type="molecule type" value="Genomic_DNA"/>
</dbReference>
<evidence type="ECO:0000313" key="2">
    <source>
        <dbReference type="EMBL" id="GHP07650.1"/>
    </source>
</evidence>
<protein>
    <submittedName>
        <fullName evidence="2">Uncharacterized protein</fullName>
    </submittedName>
</protein>
<feature type="region of interest" description="Disordered" evidence="1">
    <location>
        <begin position="45"/>
        <end position="67"/>
    </location>
</feature>
<comment type="caution">
    <text evidence="2">The sequence shown here is derived from an EMBL/GenBank/DDBJ whole genome shotgun (WGS) entry which is preliminary data.</text>
</comment>
<proteinExistence type="predicted"/>
<gene>
    <name evidence="2" type="ORF">PPROV_000639200</name>
</gene>
<dbReference type="AlphaFoldDB" id="A0A830HPC4"/>
<organism evidence="2 3">
    <name type="scientific">Pycnococcus provasolii</name>
    <dbReference type="NCBI Taxonomy" id="41880"/>
    <lineage>
        <taxon>Eukaryota</taxon>
        <taxon>Viridiplantae</taxon>
        <taxon>Chlorophyta</taxon>
        <taxon>Pseudoscourfieldiophyceae</taxon>
        <taxon>Pseudoscourfieldiales</taxon>
        <taxon>Pycnococcaceae</taxon>
        <taxon>Pycnococcus</taxon>
    </lineage>
</organism>
<feature type="compositionally biased region" description="Basic and acidic residues" evidence="1">
    <location>
        <begin position="50"/>
        <end position="67"/>
    </location>
</feature>